<dbReference type="NCBIfam" id="TIGR04558">
    <property type="entry name" value="SoxH_rel_PQQ_1"/>
    <property type="match status" value="1"/>
</dbReference>
<protein>
    <submittedName>
        <fullName evidence="2">Hydrolase</fullName>
    </submittedName>
</protein>
<dbReference type="EMBL" id="CP011770">
    <property type="protein sequence ID" value="AKM10708.1"/>
    <property type="molecule type" value="Genomic_DNA"/>
</dbReference>
<organism evidence="2 3">
    <name type="scientific">Croceicoccus naphthovorans</name>
    <dbReference type="NCBI Taxonomy" id="1348774"/>
    <lineage>
        <taxon>Bacteria</taxon>
        <taxon>Pseudomonadati</taxon>
        <taxon>Pseudomonadota</taxon>
        <taxon>Alphaproteobacteria</taxon>
        <taxon>Sphingomonadales</taxon>
        <taxon>Erythrobacteraceae</taxon>
        <taxon>Croceicoccus</taxon>
    </lineage>
</organism>
<evidence type="ECO:0000313" key="3">
    <source>
        <dbReference type="Proteomes" id="UP000035287"/>
    </source>
</evidence>
<dbReference type="OrthoDB" id="7203514at2"/>
<dbReference type="InterPro" id="IPR036866">
    <property type="entry name" value="RibonucZ/Hydroxyglut_hydro"/>
</dbReference>
<name>A0A0G3XK07_9SPHN</name>
<dbReference type="PANTHER" id="PTHR42951:SF4">
    <property type="entry name" value="ACYL-COENZYME A THIOESTERASE MBLAC2"/>
    <property type="match status" value="1"/>
</dbReference>
<dbReference type="SMART" id="SM00849">
    <property type="entry name" value="Lactamase_B"/>
    <property type="match status" value="1"/>
</dbReference>
<keyword evidence="2" id="KW-0378">Hydrolase</keyword>
<evidence type="ECO:0000256" key="1">
    <source>
        <dbReference type="ARBA" id="ARBA00005250"/>
    </source>
</evidence>
<dbReference type="GO" id="GO:0017001">
    <property type="term" value="P:antibiotic catabolic process"/>
    <property type="evidence" value="ECO:0007669"/>
    <property type="project" value="UniProtKB-ARBA"/>
</dbReference>
<dbReference type="GO" id="GO:0016787">
    <property type="term" value="F:hydrolase activity"/>
    <property type="evidence" value="ECO:0007669"/>
    <property type="project" value="UniProtKB-KW"/>
</dbReference>
<dbReference type="PANTHER" id="PTHR42951">
    <property type="entry name" value="METALLO-BETA-LACTAMASE DOMAIN-CONTAINING"/>
    <property type="match status" value="1"/>
</dbReference>
<evidence type="ECO:0000313" key="2">
    <source>
        <dbReference type="EMBL" id="AKM10708.1"/>
    </source>
</evidence>
<dbReference type="Proteomes" id="UP000035287">
    <property type="component" value="Chromosome"/>
</dbReference>
<gene>
    <name evidence="2" type="ORF">AB433_13190</name>
</gene>
<dbReference type="InterPro" id="IPR050855">
    <property type="entry name" value="NDM-1-like"/>
</dbReference>
<dbReference type="CDD" id="cd16282">
    <property type="entry name" value="metallo-hydrolase-like_MBL-fold"/>
    <property type="match status" value="1"/>
</dbReference>
<dbReference type="RefSeq" id="WP_047821607.1">
    <property type="nucleotide sequence ID" value="NZ_CP011770.1"/>
</dbReference>
<dbReference type="SUPFAM" id="SSF56281">
    <property type="entry name" value="Metallo-hydrolase/oxidoreductase"/>
    <property type="match status" value="1"/>
</dbReference>
<dbReference type="InterPro" id="IPR001279">
    <property type="entry name" value="Metallo-B-lactamas"/>
</dbReference>
<keyword evidence="3" id="KW-1185">Reference proteome</keyword>
<dbReference type="Gene3D" id="3.60.15.10">
    <property type="entry name" value="Ribonuclease Z/Hydroxyacylglutathione hydrolase-like"/>
    <property type="match status" value="1"/>
</dbReference>
<dbReference type="KEGG" id="cna:AB433_13190"/>
<accession>A0A0G3XK07</accession>
<dbReference type="InterPro" id="IPR030811">
    <property type="entry name" value="SoxH-rel_PQQ_1"/>
</dbReference>
<proteinExistence type="inferred from homology"/>
<dbReference type="Pfam" id="PF00753">
    <property type="entry name" value="Lactamase_B"/>
    <property type="match status" value="1"/>
</dbReference>
<reference evidence="2 3" key="1">
    <citation type="submission" date="2015-06" db="EMBL/GenBank/DDBJ databases">
        <authorList>
            <person name="Zeng Y."/>
            <person name="Huang Y."/>
        </authorList>
    </citation>
    <scope>NUCLEOTIDE SEQUENCE [LARGE SCALE GENOMIC DNA]</scope>
    <source>
        <strain evidence="2 3">PQ-2</strain>
    </source>
</reference>
<dbReference type="AlphaFoldDB" id="A0A0G3XK07"/>
<sequence>MILSRRSLIAGGVGALTLPLPLLAEEFADTYAPKAEPIAEGIWLVRGKDEPIAFPNGGAIANAVFMATGAGTVLVDPGPSLTYGRALAALAQSKTGQPVTRVYVTHLHPDHSLGAAAFDPAIVHALPATRADLDRDGEGFSDGLYRILADWMKGTTVVLPRGDVAAGEVTFGGRALDVFALNGHSGSDLAILDKATGTLIAGDLVFHDRAPATPHADIAGWLAALDTLQAIPRNRTVPGHGPLDTGNAAIEQTRDWLTWLDMSLKEAVQQGMDMSEAGAMPIPDRFASMKVARYELQRSVSHFYPKLEAVYLPLIGD</sequence>
<dbReference type="PATRIC" id="fig|1348774.3.peg.2772"/>
<dbReference type="STRING" id="1348774.AB433_13190"/>
<comment type="similarity">
    <text evidence="1">Belongs to the metallo-beta-lactamase superfamily. Class-B beta-lactamase family.</text>
</comment>